<dbReference type="Pfam" id="PF04051">
    <property type="entry name" value="TRAPP"/>
    <property type="match status" value="1"/>
</dbReference>
<dbReference type="InterPro" id="IPR024096">
    <property type="entry name" value="NO_sig/Golgi_transp_ligand-bd"/>
</dbReference>
<protein>
    <recommendedName>
        <fullName evidence="9">Trafficking protein particle complex subunit</fullName>
    </recommendedName>
</protein>
<dbReference type="EMBL" id="BFAA01008982">
    <property type="protein sequence ID" value="GCB77424.1"/>
    <property type="molecule type" value="Genomic_DNA"/>
</dbReference>
<dbReference type="GO" id="GO:0005783">
    <property type="term" value="C:endoplasmic reticulum"/>
    <property type="evidence" value="ECO:0007669"/>
    <property type="project" value="UniProtKB-SubCell"/>
</dbReference>
<evidence type="ECO:0000256" key="4">
    <source>
        <dbReference type="ARBA" id="ARBA00006218"/>
    </source>
</evidence>
<comment type="similarity">
    <text evidence="4 9">Belongs to the TRAPP small subunits family. BET3 subfamily.</text>
</comment>
<dbReference type="PIRSF" id="PIRSF018293">
    <property type="entry name" value="TRAPP_I_complex_Bet3"/>
    <property type="match status" value="1"/>
</dbReference>
<comment type="caution">
    <text evidence="10">The sequence shown here is derived from an EMBL/GenBank/DDBJ whole genome shotgun (WGS) entry which is preliminary data.</text>
</comment>
<dbReference type="GO" id="GO:0030008">
    <property type="term" value="C:TRAPP complex"/>
    <property type="evidence" value="ECO:0007669"/>
    <property type="project" value="InterPro"/>
</dbReference>
<evidence type="ECO:0000256" key="9">
    <source>
        <dbReference type="PIRNR" id="PIRNR018293"/>
    </source>
</evidence>
<dbReference type="AlphaFoldDB" id="A0A401PW92"/>
<dbReference type="GO" id="GO:0016236">
    <property type="term" value="P:macroautophagy"/>
    <property type="evidence" value="ECO:0007669"/>
    <property type="project" value="UniProtKB-ARBA"/>
</dbReference>
<evidence type="ECO:0000256" key="5">
    <source>
        <dbReference type="ARBA" id="ARBA00022448"/>
    </source>
</evidence>
<name>A0A401PW92_SCYTO</name>
<comment type="function">
    <text evidence="1 9">May play a role in vesicular transport from endoplasmic reticulum to Golgi.</text>
</comment>
<dbReference type="InterPro" id="IPR007194">
    <property type="entry name" value="TRAPP_component"/>
</dbReference>
<evidence type="ECO:0000256" key="7">
    <source>
        <dbReference type="ARBA" id="ARBA00022892"/>
    </source>
</evidence>
<sequence length="203" mass="23301">MSRQSRRRSEKQQIDWHLPSTSSTGSAYHMGTELFILTYGTLVAQLCEDCEKDEDINKVLDKMGHNIGTRLVEDFLARSNIAQCRNSYETAEVIAKVAFKMYLGVTPRVTFWNQAGDDCSLFLEKNPLRGYVEIPEKHSNLLYSNMICGILRGALKMVRLQVDIQLLHDSVNDDKVTEIRMKLMRRHKAVRTVEKEQKHPVGT</sequence>
<keyword evidence="5 9" id="KW-0813">Transport</keyword>
<dbReference type="InterPro" id="IPR016721">
    <property type="entry name" value="Bet3"/>
</dbReference>
<comment type="subcellular location">
    <subcellularLocation>
        <location evidence="3">Endoplasmic reticulum</location>
    </subcellularLocation>
    <subcellularLocation>
        <location evidence="2 9">Golgi apparatus</location>
        <location evidence="2 9">cis-Golgi network</location>
    </subcellularLocation>
</comment>
<dbReference type="STRING" id="75743.A0A401PW92"/>
<reference evidence="10 11" key="1">
    <citation type="journal article" date="2018" name="Nat. Ecol. Evol.">
        <title>Shark genomes provide insights into elasmobranch evolution and the origin of vertebrates.</title>
        <authorList>
            <person name="Hara Y"/>
            <person name="Yamaguchi K"/>
            <person name="Onimaru K"/>
            <person name="Kadota M"/>
            <person name="Koyanagi M"/>
            <person name="Keeley SD"/>
            <person name="Tatsumi K"/>
            <person name="Tanaka K"/>
            <person name="Motone F"/>
            <person name="Kageyama Y"/>
            <person name="Nozu R"/>
            <person name="Adachi N"/>
            <person name="Nishimura O"/>
            <person name="Nakagawa R"/>
            <person name="Tanegashima C"/>
            <person name="Kiyatake I"/>
            <person name="Matsumoto R"/>
            <person name="Murakumo K"/>
            <person name="Nishida K"/>
            <person name="Terakita A"/>
            <person name="Kuratani S"/>
            <person name="Sato K"/>
            <person name="Hyodo S Kuraku.S."/>
        </authorList>
    </citation>
    <scope>NUCLEOTIDE SEQUENCE [LARGE SCALE GENOMIC DNA]</scope>
</reference>
<dbReference type="GO" id="GO:0048193">
    <property type="term" value="P:Golgi vesicle transport"/>
    <property type="evidence" value="ECO:0007669"/>
    <property type="project" value="InterPro"/>
</dbReference>
<keyword evidence="6" id="KW-0256">Endoplasmic reticulum</keyword>
<dbReference type="SUPFAM" id="SSF111126">
    <property type="entry name" value="Ligand-binding domain in the NO signalling and Golgi transport"/>
    <property type="match status" value="1"/>
</dbReference>
<dbReference type="CDD" id="cd14942">
    <property type="entry name" value="TRAPPC3_bet3"/>
    <property type="match status" value="1"/>
</dbReference>
<dbReference type="Gene3D" id="3.30.1380.20">
    <property type="entry name" value="Trafficking protein particle complex subunit 3"/>
    <property type="match status" value="1"/>
</dbReference>
<keyword evidence="11" id="KW-1185">Reference proteome</keyword>
<evidence type="ECO:0000256" key="6">
    <source>
        <dbReference type="ARBA" id="ARBA00022824"/>
    </source>
</evidence>
<dbReference type="PANTHER" id="PTHR13048">
    <property type="entry name" value="TRAFFICKING PROTEIN PARTICLE COMPLEX SUBUNIT 3"/>
    <property type="match status" value="1"/>
</dbReference>
<dbReference type="OrthoDB" id="10262857at2759"/>
<evidence type="ECO:0000256" key="2">
    <source>
        <dbReference type="ARBA" id="ARBA00004222"/>
    </source>
</evidence>
<evidence type="ECO:0000256" key="1">
    <source>
        <dbReference type="ARBA" id="ARBA00002910"/>
    </source>
</evidence>
<dbReference type="OMA" id="QRRPEYH"/>
<dbReference type="FunFam" id="3.30.1380.20:FF:000001">
    <property type="entry name" value="Trafficking protein particle complex subunit BET3"/>
    <property type="match status" value="1"/>
</dbReference>
<evidence type="ECO:0000256" key="8">
    <source>
        <dbReference type="ARBA" id="ARBA00023034"/>
    </source>
</evidence>
<dbReference type="GO" id="GO:0005794">
    <property type="term" value="C:Golgi apparatus"/>
    <property type="evidence" value="ECO:0007669"/>
    <property type="project" value="UniProtKB-SubCell"/>
</dbReference>
<evidence type="ECO:0000256" key="3">
    <source>
        <dbReference type="ARBA" id="ARBA00004240"/>
    </source>
</evidence>
<organism evidence="10 11">
    <name type="scientific">Scyliorhinus torazame</name>
    <name type="common">Cloudy catshark</name>
    <name type="synonym">Catulus torazame</name>
    <dbReference type="NCBI Taxonomy" id="75743"/>
    <lineage>
        <taxon>Eukaryota</taxon>
        <taxon>Metazoa</taxon>
        <taxon>Chordata</taxon>
        <taxon>Craniata</taxon>
        <taxon>Vertebrata</taxon>
        <taxon>Chondrichthyes</taxon>
        <taxon>Elasmobranchii</taxon>
        <taxon>Galeomorphii</taxon>
        <taxon>Galeoidea</taxon>
        <taxon>Carcharhiniformes</taxon>
        <taxon>Scyliorhinidae</taxon>
        <taxon>Scyliorhinus</taxon>
    </lineage>
</organism>
<keyword evidence="8 9" id="KW-0333">Golgi apparatus</keyword>
<keyword evidence="7 9" id="KW-0931">ER-Golgi transport</keyword>
<accession>A0A401PW92</accession>
<evidence type="ECO:0000313" key="10">
    <source>
        <dbReference type="EMBL" id="GCB77424.1"/>
    </source>
</evidence>
<dbReference type="Proteomes" id="UP000288216">
    <property type="component" value="Unassembled WGS sequence"/>
</dbReference>
<gene>
    <name evidence="10" type="ORF">scyTo_0015662</name>
</gene>
<evidence type="ECO:0000313" key="11">
    <source>
        <dbReference type="Proteomes" id="UP000288216"/>
    </source>
</evidence>
<comment type="subunit">
    <text evidence="9">Homodimer.</text>
</comment>
<proteinExistence type="inferred from homology"/>